<keyword evidence="8" id="KW-1185">Reference proteome</keyword>
<reference evidence="7" key="2">
    <citation type="submission" date="2025-08" db="UniProtKB">
        <authorList>
            <consortium name="Ensembl"/>
        </authorList>
    </citation>
    <scope>IDENTIFICATION</scope>
</reference>
<dbReference type="CDD" id="cd00051">
    <property type="entry name" value="EFh"/>
    <property type="match status" value="2"/>
</dbReference>
<evidence type="ECO:0000313" key="7">
    <source>
        <dbReference type="Ensembl" id="ENSLOCP00000011305.1"/>
    </source>
</evidence>
<dbReference type="SUPFAM" id="SSF47473">
    <property type="entry name" value="EF-hand"/>
    <property type="match status" value="1"/>
</dbReference>
<reference evidence="8" key="1">
    <citation type="submission" date="2011-12" db="EMBL/GenBank/DDBJ databases">
        <title>The Draft Genome of Lepisosteus oculatus.</title>
        <authorList>
            <consortium name="The Broad Institute Genome Assembly &amp; Analysis Group"/>
            <consortium name="Computational R&amp;D Group"/>
            <consortium name="and Sequencing Platform"/>
            <person name="Di Palma F."/>
            <person name="Alfoldi J."/>
            <person name="Johnson J."/>
            <person name="Berlin A."/>
            <person name="Gnerre S."/>
            <person name="Jaffe D."/>
            <person name="MacCallum I."/>
            <person name="Young S."/>
            <person name="Walker B.J."/>
            <person name="Lander E.S."/>
            <person name="Lindblad-Toh K."/>
        </authorList>
    </citation>
    <scope>NUCLEOTIDE SEQUENCE [LARGE SCALE GENOMIC DNA]</scope>
</reference>
<dbReference type="AlphaFoldDB" id="W5MSE6"/>
<dbReference type="EMBL" id="AHAT01013878">
    <property type="status" value="NOT_ANNOTATED_CDS"/>
    <property type="molecule type" value="Genomic_DNA"/>
</dbReference>
<keyword evidence="2" id="KW-0479">Metal-binding</keyword>
<dbReference type="PROSITE" id="PS00018">
    <property type="entry name" value="EF_HAND_1"/>
    <property type="match status" value="3"/>
</dbReference>
<dbReference type="STRING" id="7918.ENSLOCP00000011305"/>
<evidence type="ECO:0000259" key="6">
    <source>
        <dbReference type="PROSITE" id="PS50222"/>
    </source>
</evidence>
<proteinExistence type="predicted"/>
<evidence type="ECO:0000256" key="1">
    <source>
        <dbReference type="ARBA" id="ARBA00022707"/>
    </source>
</evidence>
<name>W5MSE6_LEPOC</name>
<dbReference type="FunCoup" id="W5MSE6">
    <property type="interactions" value="14"/>
</dbReference>
<accession>W5MSE6</accession>
<feature type="domain" description="EF-hand" evidence="6">
    <location>
        <begin position="87"/>
        <end position="122"/>
    </location>
</feature>
<dbReference type="Proteomes" id="UP000018468">
    <property type="component" value="Linkage group LG3"/>
</dbReference>
<keyword evidence="5" id="KW-0449">Lipoprotein</keyword>
<sequence length="189" mass="21580">SRMGAYGSSLDDILAVDMHHWYNKFMRESPSGLITLYELKAILGLQRVTEEANSYIDQVFHTFDMNGDGFIDFVEYIAAISLVLKGEINQKLKWYFKLYDADGNGKIDREELQTIFKAVQDINRHYDISPEEITTLIFDTIDVNGDGELTLEEFIAGAKEHPVIMETITKTLDLSHVLKVIIKGRRNSV</sequence>
<reference evidence="7" key="3">
    <citation type="submission" date="2025-09" db="UniProtKB">
        <authorList>
            <consortium name="Ensembl"/>
        </authorList>
    </citation>
    <scope>IDENTIFICATION</scope>
</reference>
<dbReference type="GO" id="GO:0009966">
    <property type="term" value="P:regulation of signal transduction"/>
    <property type="evidence" value="ECO:0000318"/>
    <property type="project" value="GO_Central"/>
</dbReference>
<organism evidence="7 8">
    <name type="scientific">Lepisosteus oculatus</name>
    <name type="common">Spotted gar</name>
    <dbReference type="NCBI Taxonomy" id="7918"/>
    <lineage>
        <taxon>Eukaryota</taxon>
        <taxon>Metazoa</taxon>
        <taxon>Chordata</taxon>
        <taxon>Craniata</taxon>
        <taxon>Vertebrata</taxon>
        <taxon>Euteleostomi</taxon>
        <taxon>Actinopterygii</taxon>
        <taxon>Neopterygii</taxon>
        <taxon>Holostei</taxon>
        <taxon>Semionotiformes</taxon>
        <taxon>Lepisosteidae</taxon>
        <taxon>Lepisosteus</taxon>
    </lineage>
</organism>
<dbReference type="PANTHER" id="PTHR23055">
    <property type="entry name" value="CALCIUM BINDING PROTEINS"/>
    <property type="match status" value="1"/>
</dbReference>
<dbReference type="eggNOG" id="KOG0044">
    <property type="taxonomic scope" value="Eukaryota"/>
</dbReference>
<dbReference type="FunFam" id="1.10.238.10:FF:000052">
    <property type="entry name" value="Guanylate cyclase activator 1A"/>
    <property type="match status" value="1"/>
</dbReference>
<dbReference type="Pfam" id="PF13499">
    <property type="entry name" value="EF-hand_7"/>
    <property type="match status" value="1"/>
</dbReference>
<dbReference type="OMA" id="MHHYYSK"/>
<protein>
    <submittedName>
        <fullName evidence="7">Guanylate cyclase activator 1C</fullName>
    </submittedName>
</protein>
<dbReference type="GeneTree" id="ENSGT00940000164751"/>
<dbReference type="InterPro" id="IPR018247">
    <property type="entry name" value="EF_Hand_1_Ca_BS"/>
</dbReference>
<evidence type="ECO:0000256" key="4">
    <source>
        <dbReference type="ARBA" id="ARBA00022837"/>
    </source>
</evidence>
<evidence type="ECO:0000256" key="5">
    <source>
        <dbReference type="ARBA" id="ARBA00023288"/>
    </source>
</evidence>
<dbReference type="GO" id="GO:0001750">
    <property type="term" value="C:photoreceptor outer segment"/>
    <property type="evidence" value="ECO:0007669"/>
    <property type="project" value="UniProtKB-ARBA"/>
</dbReference>
<feature type="domain" description="EF-hand" evidence="6">
    <location>
        <begin position="129"/>
        <end position="164"/>
    </location>
</feature>
<dbReference type="PRINTS" id="PR00450">
    <property type="entry name" value="RECOVERIN"/>
</dbReference>
<dbReference type="Gene3D" id="1.10.238.10">
    <property type="entry name" value="EF-hand"/>
    <property type="match status" value="2"/>
</dbReference>
<dbReference type="SMART" id="SM00054">
    <property type="entry name" value="EFh"/>
    <property type="match status" value="3"/>
</dbReference>
<feature type="domain" description="EF-hand" evidence="6">
    <location>
        <begin position="51"/>
        <end position="86"/>
    </location>
</feature>
<dbReference type="InterPro" id="IPR028846">
    <property type="entry name" value="Recoverin"/>
</dbReference>
<dbReference type="HOGENOM" id="CLU_072366_4_1_1"/>
<dbReference type="InterPro" id="IPR002048">
    <property type="entry name" value="EF_hand_dom"/>
</dbReference>
<dbReference type="GO" id="GO:0005509">
    <property type="term" value="F:calcium ion binding"/>
    <property type="evidence" value="ECO:0000318"/>
    <property type="project" value="GO_Central"/>
</dbReference>
<dbReference type="GO" id="GO:0008048">
    <property type="term" value="F:calcium sensitive guanylate cyclase activator activity"/>
    <property type="evidence" value="ECO:0000318"/>
    <property type="project" value="GO_Central"/>
</dbReference>
<dbReference type="InterPro" id="IPR011992">
    <property type="entry name" value="EF-hand-dom_pair"/>
</dbReference>
<dbReference type="PROSITE" id="PS50222">
    <property type="entry name" value="EF_HAND_2"/>
    <property type="match status" value="3"/>
</dbReference>
<evidence type="ECO:0000256" key="3">
    <source>
        <dbReference type="ARBA" id="ARBA00022737"/>
    </source>
</evidence>
<keyword evidence="4" id="KW-0106">Calcium</keyword>
<dbReference type="Pfam" id="PF13202">
    <property type="entry name" value="EF-hand_5"/>
    <property type="match status" value="1"/>
</dbReference>
<evidence type="ECO:0000313" key="8">
    <source>
        <dbReference type="Proteomes" id="UP000018468"/>
    </source>
</evidence>
<evidence type="ECO:0000256" key="2">
    <source>
        <dbReference type="ARBA" id="ARBA00022723"/>
    </source>
</evidence>
<dbReference type="Ensembl" id="ENSLOCT00000011321.1">
    <property type="protein sequence ID" value="ENSLOCP00000011305.1"/>
    <property type="gene ID" value="ENSLOCG00000009269.1"/>
</dbReference>
<dbReference type="PANTHER" id="PTHR23055:SF80">
    <property type="entry name" value="GUANYLYL CYCLASE-ACTIVATING PROTEIN 3"/>
    <property type="match status" value="1"/>
</dbReference>
<dbReference type="Bgee" id="ENSLOCG00000009269">
    <property type="expression patterns" value="Expressed in camera-type eye and 3 other cell types or tissues"/>
</dbReference>
<keyword evidence="3" id="KW-0677">Repeat</keyword>
<dbReference type="InParanoid" id="W5MSE6"/>
<keyword evidence="1" id="KW-0519">Myristate</keyword>